<dbReference type="Proteomes" id="UP000095287">
    <property type="component" value="Unplaced"/>
</dbReference>
<dbReference type="WBParaSite" id="L893_g25436.t1">
    <property type="protein sequence ID" value="L893_g25436.t1"/>
    <property type="gene ID" value="L893_g25436"/>
</dbReference>
<evidence type="ECO:0000313" key="3">
    <source>
        <dbReference type="WBParaSite" id="L893_g25436.t1"/>
    </source>
</evidence>
<dbReference type="AlphaFoldDB" id="A0A1I7ZEQ9"/>
<proteinExistence type="predicted"/>
<evidence type="ECO:0000256" key="1">
    <source>
        <dbReference type="SAM" id="MobiDB-lite"/>
    </source>
</evidence>
<keyword evidence="2" id="KW-1185">Reference proteome</keyword>
<reference evidence="3" key="1">
    <citation type="submission" date="2016-11" db="UniProtKB">
        <authorList>
            <consortium name="WormBaseParasite"/>
        </authorList>
    </citation>
    <scope>IDENTIFICATION</scope>
</reference>
<protein>
    <submittedName>
        <fullName evidence="3">Uncharacterized protein</fullName>
    </submittedName>
</protein>
<name>A0A1I7ZEQ9_9BILA</name>
<accession>A0A1I7ZEQ9</accession>
<feature type="compositionally biased region" description="Low complexity" evidence="1">
    <location>
        <begin position="8"/>
        <end position="31"/>
    </location>
</feature>
<sequence>MSAPQSQPATCSCPPQTATPCSTPTSTISPPNVDGPPVAGAPISANNANILADSLGVSPLYRQQDSARWQSAAQVYQSSRAHSPVPFASTQTTTLDMANGAVMCMPPKELSKRVQEEAKNKEARLCRRQRPCHSVGERLRALPIEPRREAVAFQFIL</sequence>
<evidence type="ECO:0000313" key="2">
    <source>
        <dbReference type="Proteomes" id="UP000095287"/>
    </source>
</evidence>
<organism evidence="2 3">
    <name type="scientific">Steinernema glaseri</name>
    <dbReference type="NCBI Taxonomy" id="37863"/>
    <lineage>
        <taxon>Eukaryota</taxon>
        <taxon>Metazoa</taxon>
        <taxon>Ecdysozoa</taxon>
        <taxon>Nematoda</taxon>
        <taxon>Chromadorea</taxon>
        <taxon>Rhabditida</taxon>
        <taxon>Tylenchina</taxon>
        <taxon>Panagrolaimomorpha</taxon>
        <taxon>Strongyloidoidea</taxon>
        <taxon>Steinernematidae</taxon>
        <taxon>Steinernema</taxon>
    </lineage>
</organism>
<feature type="region of interest" description="Disordered" evidence="1">
    <location>
        <begin position="1"/>
        <end position="40"/>
    </location>
</feature>